<proteinExistence type="predicted"/>
<dbReference type="AlphaFoldDB" id="B0D430"/>
<gene>
    <name evidence="2" type="ORF">LACBIDRAFT_325174</name>
</gene>
<feature type="region of interest" description="Disordered" evidence="1">
    <location>
        <begin position="283"/>
        <end position="307"/>
    </location>
</feature>
<dbReference type="OrthoDB" id="10347142at2759"/>
<feature type="region of interest" description="Disordered" evidence="1">
    <location>
        <begin position="383"/>
        <end position="423"/>
    </location>
</feature>
<dbReference type="GeneID" id="6074351"/>
<name>B0D430_LACBS</name>
<feature type="compositionally biased region" description="Polar residues" evidence="1">
    <location>
        <begin position="283"/>
        <end position="300"/>
    </location>
</feature>
<evidence type="ECO:0000313" key="3">
    <source>
        <dbReference type="Proteomes" id="UP000001194"/>
    </source>
</evidence>
<dbReference type="RefSeq" id="XP_001878709.1">
    <property type="nucleotide sequence ID" value="XM_001878674.1"/>
</dbReference>
<dbReference type="KEGG" id="lbc:LACBIDRAFT_325174"/>
<dbReference type="EMBL" id="DS547097">
    <property type="protein sequence ID" value="EDR10259.1"/>
    <property type="molecule type" value="Genomic_DNA"/>
</dbReference>
<protein>
    <submittedName>
        <fullName evidence="2">Predicted protein</fullName>
    </submittedName>
</protein>
<reference evidence="2 3" key="1">
    <citation type="journal article" date="2008" name="Nature">
        <title>The genome of Laccaria bicolor provides insights into mycorrhizal symbiosis.</title>
        <authorList>
            <person name="Martin F."/>
            <person name="Aerts A."/>
            <person name="Ahren D."/>
            <person name="Brun A."/>
            <person name="Danchin E.G.J."/>
            <person name="Duchaussoy F."/>
            <person name="Gibon J."/>
            <person name="Kohler A."/>
            <person name="Lindquist E."/>
            <person name="Pereda V."/>
            <person name="Salamov A."/>
            <person name="Shapiro H.J."/>
            <person name="Wuyts J."/>
            <person name="Blaudez D."/>
            <person name="Buee M."/>
            <person name="Brokstein P."/>
            <person name="Canbaeck B."/>
            <person name="Cohen D."/>
            <person name="Courty P.E."/>
            <person name="Coutinho P.M."/>
            <person name="Delaruelle C."/>
            <person name="Detter J.C."/>
            <person name="Deveau A."/>
            <person name="DiFazio S."/>
            <person name="Duplessis S."/>
            <person name="Fraissinet-Tachet L."/>
            <person name="Lucic E."/>
            <person name="Frey-Klett P."/>
            <person name="Fourrey C."/>
            <person name="Feussner I."/>
            <person name="Gay G."/>
            <person name="Grimwood J."/>
            <person name="Hoegger P.J."/>
            <person name="Jain P."/>
            <person name="Kilaru S."/>
            <person name="Labbe J."/>
            <person name="Lin Y.C."/>
            <person name="Legue V."/>
            <person name="Le Tacon F."/>
            <person name="Marmeisse R."/>
            <person name="Melayah D."/>
            <person name="Montanini B."/>
            <person name="Muratet M."/>
            <person name="Nehls U."/>
            <person name="Niculita-Hirzel H."/>
            <person name="Oudot-Le Secq M.P."/>
            <person name="Peter M."/>
            <person name="Quesneville H."/>
            <person name="Rajashekar B."/>
            <person name="Reich M."/>
            <person name="Rouhier N."/>
            <person name="Schmutz J."/>
            <person name="Yin T."/>
            <person name="Chalot M."/>
            <person name="Henrissat B."/>
            <person name="Kuees U."/>
            <person name="Lucas S."/>
            <person name="Van de Peer Y."/>
            <person name="Podila G.K."/>
            <person name="Polle A."/>
            <person name="Pukkila P.J."/>
            <person name="Richardson P.M."/>
            <person name="Rouze P."/>
            <person name="Sanders I.R."/>
            <person name="Stajich J.E."/>
            <person name="Tunlid A."/>
            <person name="Tuskan G."/>
            <person name="Grigoriev I.V."/>
        </authorList>
    </citation>
    <scope>NUCLEOTIDE SEQUENCE [LARGE SCALE GENOMIC DNA]</scope>
    <source>
        <strain evidence="3">S238N-H82 / ATCC MYA-4686</strain>
    </source>
</reference>
<keyword evidence="3" id="KW-1185">Reference proteome</keyword>
<evidence type="ECO:0000313" key="2">
    <source>
        <dbReference type="EMBL" id="EDR10259.1"/>
    </source>
</evidence>
<dbReference type="HOGENOM" id="CLU_546369_0_0_1"/>
<sequence length="499" mass="54045">MFSDNQIFRELHNAAIESLDNLQPINSFPVFAIMEVMKSSCEEREFLVATGSVCLSDSLIKMFMDTIPPSRRSSHTLTVLRQIAGGKVILIKVMKVLFPDGVTGLANDRAFLAILGALFKAGSRVFAVECIKIIFCRLVQAVQNQVESLFFLNGIRAVSERSRPKKNYYDTRRDEANVMRPVNDARRDPNRVWAPLPSFDDKRKRRTRANGASFESYSKRFRTQVDNFDNFVLPSSSLSGPSTSPSYSLGASSSLSPPSGSPCSSSTHSTGILVNRAREVSNCGSTNVDKPASNLPNSSQDSRKANESINQPWRFNEEASNSLPALAGSSLDNHASIILDTTTPSGFGTMTNVSSMMISGLSGASQGHSEVFLSNAQACTSSSGVMGSSPQRIRKASSPPQQQINGIRDSIPSTPSSKKISGLVPSPIRPSVFGTVFTTSLCLCNKVDPPTKLPIQRNEDSEDEESVALALMTDIPDSPICPGFSFDDLPLPADSSRPI</sequence>
<dbReference type="Proteomes" id="UP000001194">
    <property type="component" value="Unassembled WGS sequence"/>
</dbReference>
<evidence type="ECO:0000256" key="1">
    <source>
        <dbReference type="SAM" id="MobiDB-lite"/>
    </source>
</evidence>
<organism evidence="3">
    <name type="scientific">Laccaria bicolor (strain S238N-H82 / ATCC MYA-4686)</name>
    <name type="common">Bicoloured deceiver</name>
    <name type="synonym">Laccaria laccata var. bicolor</name>
    <dbReference type="NCBI Taxonomy" id="486041"/>
    <lineage>
        <taxon>Eukaryota</taxon>
        <taxon>Fungi</taxon>
        <taxon>Dikarya</taxon>
        <taxon>Basidiomycota</taxon>
        <taxon>Agaricomycotina</taxon>
        <taxon>Agaricomycetes</taxon>
        <taxon>Agaricomycetidae</taxon>
        <taxon>Agaricales</taxon>
        <taxon>Agaricineae</taxon>
        <taxon>Hydnangiaceae</taxon>
        <taxon>Laccaria</taxon>
    </lineage>
</organism>
<feature type="compositionally biased region" description="Low complexity" evidence="1">
    <location>
        <begin position="410"/>
        <end position="421"/>
    </location>
</feature>
<feature type="region of interest" description="Disordered" evidence="1">
    <location>
        <begin position="237"/>
        <end position="269"/>
    </location>
</feature>
<dbReference type="InParanoid" id="B0D430"/>
<accession>B0D430</accession>